<dbReference type="Proteomes" id="UP000230251">
    <property type="component" value="Unassembled WGS sequence"/>
</dbReference>
<evidence type="ECO:0000313" key="2">
    <source>
        <dbReference type="EMBL" id="PJC24970.1"/>
    </source>
</evidence>
<gene>
    <name evidence="2" type="ORF">CO057_00075</name>
</gene>
<dbReference type="AlphaFoldDB" id="A0A2M8EQF0"/>
<keyword evidence="1" id="KW-0472">Membrane</keyword>
<evidence type="ECO:0000313" key="3">
    <source>
        <dbReference type="Proteomes" id="UP000230251"/>
    </source>
</evidence>
<reference evidence="3" key="1">
    <citation type="submission" date="2017-09" db="EMBL/GenBank/DDBJ databases">
        <title>Depth-based differentiation of microbial function through sediment-hosted aquifers and enrichment of novel symbionts in the deep terrestrial subsurface.</title>
        <authorList>
            <person name="Probst A.J."/>
            <person name="Ladd B."/>
            <person name="Jarett J.K."/>
            <person name="Geller-Mcgrath D.E."/>
            <person name="Sieber C.M.K."/>
            <person name="Emerson J.B."/>
            <person name="Anantharaman K."/>
            <person name="Thomas B.C."/>
            <person name="Malmstrom R."/>
            <person name="Stieglmeier M."/>
            <person name="Klingl A."/>
            <person name="Woyke T."/>
            <person name="Ryan C.M."/>
            <person name="Banfield J.F."/>
        </authorList>
    </citation>
    <scope>NUCLEOTIDE SEQUENCE [LARGE SCALE GENOMIC DNA]</scope>
</reference>
<sequence>MKYAKHRSSFGKQPASGKRKIISVAIIFVGIIFILYAAFGVKKNVEEVVQTDSGDVVIEILNNSVGDVKGSDDYEQAELFAVGKFEGSGIARRGVGDNLFTHVVVADLPEIDTSTHFYEGWLVKPGIIQFFSTGEMFYRDDGKWGLVWEVDLDDASSDLFDYSKVVVTLEEKDENPAPSVDHVIEGEF</sequence>
<comment type="caution">
    <text evidence="2">The sequence shown here is derived from an EMBL/GenBank/DDBJ whole genome shotgun (WGS) entry which is preliminary data.</text>
</comment>
<name>A0A2M8EQF0_9BACT</name>
<accession>A0A2M8EQF0</accession>
<dbReference type="EMBL" id="PFSI01000002">
    <property type="protein sequence ID" value="PJC24970.1"/>
    <property type="molecule type" value="Genomic_DNA"/>
</dbReference>
<keyword evidence="1" id="KW-0812">Transmembrane</keyword>
<protein>
    <submittedName>
        <fullName evidence="2">Uncharacterized protein</fullName>
    </submittedName>
</protein>
<proteinExistence type="predicted"/>
<keyword evidence="1" id="KW-1133">Transmembrane helix</keyword>
<feature type="transmembrane region" description="Helical" evidence="1">
    <location>
        <begin position="21"/>
        <end position="39"/>
    </location>
</feature>
<organism evidence="2 3">
    <name type="scientific">Candidatus Uhrbacteria bacterium CG_4_9_14_0_2_um_filter_41_50</name>
    <dbReference type="NCBI Taxonomy" id="1975031"/>
    <lineage>
        <taxon>Bacteria</taxon>
        <taxon>Candidatus Uhriibacteriota</taxon>
    </lineage>
</organism>
<evidence type="ECO:0000256" key="1">
    <source>
        <dbReference type="SAM" id="Phobius"/>
    </source>
</evidence>